<protein>
    <submittedName>
        <fullName evidence="1">Uncharacterized protein</fullName>
    </submittedName>
</protein>
<dbReference type="OrthoDB" id="78604at2759"/>
<dbReference type="EMBL" id="JNBS01000730">
    <property type="protein sequence ID" value="OQS03898.1"/>
    <property type="molecule type" value="Genomic_DNA"/>
</dbReference>
<dbReference type="InterPro" id="IPR010994">
    <property type="entry name" value="RuvA_2-like"/>
</dbReference>
<dbReference type="AlphaFoldDB" id="A0A1W0A0V8"/>
<proteinExistence type="predicted"/>
<sequence length="217" mass="25415">MSRDVLLIKEGVETAMIKDLFESRDDFRCQMLKECSVDLMICARPNVAPAIPFIIMTARHEYEDIEKRICAAAAIFPFVYGIELFPRTMNRDLQRKIQRLQILPQVQGKLTIFPASSIDFAYRAILNFRENHRYENERRAKEFYQKLRDERFSRAHAIQVLWSNFRFISPSECEMLLDIFGSIGNIITASVEALLDRTPLDKEHCIRIATFFNQNQV</sequence>
<comment type="caution">
    <text evidence="1">The sequence shown here is derived from an EMBL/GenBank/DDBJ whole genome shotgun (WGS) entry which is preliminary data.</text>
</comment>
<dbReference type="SUPFAM" id="SSF47781">
    <property type="entry name" value="RuvA domain 2-like"/>
    <property type="match status" value="1"/>
</dbReference>
<organism evidence="1 2">
    <name type="scientific">Thraustotheca clavata</name>
    <dbReference type="NCBI Taxonomy" id="74557"/>
    <lineage>
        <taxon>Eukaryota</taxon>
        <taxon>Sar</taxon>
        <taxon>Stramenopiles</taxon>
        <taxon>Oomycota</taxon>
        <taxon>Saprolegniomycetes</taxon>
        <taxon>Saprolegniales</taxon>
        <taxon>Achlyaceae</taxon>
        <taxon>Thraustotheca</taxon>
    </lineage>
</organism>
<dbReference type="Proteomes" id="UP000243217">
    <property type="component" value="Unassembled WGS sequence"/>
</dbReference>
<keyword evidence="2" id="KW-1185">Reference proteome</keyword>
<evidence type="ECO:0000313" key="2">
    <source>
        <dbReference type="Proteomes" id="UP000243217"/>
    </source>
</evidence>
<gene>
    <name evidence="1" type="ORF">THRCLA_03817</name>
</gene>
<accession>A0A1W0A0V8</accession>
<name>A0A1W0A0V8_9STRA</name>
<evidence type="ECO:0000313" key="1">
    <source>
        <dbReference type="EMBL" id="OQS03898.1"/>
    </source>
</evidence>
<reference evidence="1 2" key="1">
    <citation type="journal article" date="2014" name="Genome Biol. Evol.">
        <title>The secreted proteins of Achlya hypogyna and Thraustotheca clavata identify the ancestral oomycete secretome and reveal gene acquisitions by horizontal gene transfer.</title>
        <authorList>
            <person name="Misner I."/>
            <person name="Blouin N."/>
            <person name="Leonard G."/>
            <person name="Richards T.A."/>
            <person name="Lane C.E."/>
        </authorList>
    </citation>
    <scope>NUCLEOTIDE SEQUENCE [LARGE SCALE GENOMIC DNA]</scope>
    <source>
        <strain evidence="1 2">ATCC 34112</strain>
    </source>
</reference>